<keyword evidence="6" id="KW-1185">Reference proteome</keyword>
<dbReference type="InterPro" id="IPR024064">
    <property type="entry name" value="FdhE-like_sf"/>
</dbReference>
<dbReference type="Proteomes" id="UP000193118">
    <property type="component" value="Unassembled WGS sequence"/>
</dbReference>
<evidence type="ECO:0000313" key="6">
    <source>
        <dbReference type="Proteomes" id="UP000193118"/>
    </source>
</evidence>
<dbReference type="EMBL" id="MTBO01000040">
    <property type="protein sequence ID" value="OSI14225.1"/>
    <property type="molecule type" value="Genomic_DNA"/>
</dbReference>
<name>A0A1X3D386_9NEIS</name>
<gene>
    <name evidence="5" type="ORF">BWD09_11075</name>
</gene>
<dbReference type="AlphaFoldDB" id="A0A1X3D386"/>
<dbReference type="Pfam" id="PF04216">
    <property type="entry name" value="FdhE_N"/>
    <property type="match status" value="1"/>
</dbReference>
<keyword evidence="1" id="KW-0963">Cytoplasm</keyword>
<dbReference type="Gene3D" id="3.90.1670.10">
    <property type="entry name" value="FdhE-like domain"/>
    <property type="match status" value="1"/>
</dbReference>
<dbReference type="STRING" id="194197.BWD09_11075"/>
<evidence type="ECO:0000259" key="3">
    <source>
        <dbReference type="Pfam" id="PF24859"/>
    </source>
</evidence>
<dbReference type="Pfam" id="PF24859">
    <property type="entry name" value="FdhE_central"/>
    <property type="match status" value="1"/>
</dbReference>
<dbReference type="OrthoDB" id="9794151at2"/>
<feature type="domain" description="FdhE central" evidence="3">
    <location>
        <begin position="176"/>
        <end position="214"/>
    </location>
</feature>
<proteinExistence type="predicted"/>
<dbReference type="PANTHER" id="PTHR37689:SF1">
    <property type="entry name" value="PROTEIN FDHE"/>
    <property type="match status" value="1"/>
</dbReference>
<dbReference type="CDD" id="cd16341">
    <property type="entry name" value="FdhE"/>
    <property type="match status" value="1"/>
</dbReference>
<dbReference type="InterPro" id="IPR056797">
    <property type="entry name" value="FdhE_central"/>
</dbReference>
<accession>A0A1X3D386</accession>
<protein>
    <recommendedName>
        <fullName evidence="7">Formate dehydrogenase accessory protein FdhE</fullName>
    </recommendedName>
</protein>
<evidence type="ECO:0000259" key="2">
    <source>
        <dbReference type="Pfam" id="PF04216"/>
    </source>
</evidence>
<organism evidence="5 6">
    <name type="scientific">Neisseria dentiae</name>
    <dbReference type="NCBI Taxonomy" id="194197"/>
    <lineage>
        <taxon>Bacteria</taxon>
        <taxon>Pseudomonadati</taxon>
        <taxon>Pseudomonadota</taxon>
        <taxon>Betaproteobacteria</taxon>
        <taxon>Neisseriales</taxon>
        <taxon>Neisseriaceae</taxon>
        <taxon>Neisseria</taxon>
    </lineage>
</organism>
<evidence type="ECO:0008006" key="7">
    <source>
        <dbReference type="Google" id="ProtNLM"/>
    </source>
</evidence>
<reference evidence="6" key="1">
    <citation type="submission" date="2017-01" db="EMBL/GenBank/DDBJ databases">
        <authorList>
            <person name="Wolfgang W.J."/>
            <person name="Cole J."/>
            <person name="Wroblewski D."/>
            <person name="Mcginnis J."/>
            <person name="Musser K.A."/>
        </authorList>
    </citation>
    <scope>NUCLEOTIDE SEQUENCE [LARGE SCALE GENOMIC DNA]</scope>
    <source>
        <strain evidence="6">DSM 19151</strain>
    </source>
</reference>
<sequence>MNTTAEPIKKGLFHTPFWLAPEKNTFENRSVRFQELAAAEPGEWRLYLELLAAVCAAQHKVALRHTFPLPEKHSGATVLPEAAAGEVPAAFYEVFQDLLNEVRGNITHTAAAETQRLAALGKPEAEALARRVLAQTGEEADRPAEIWVQAALQIVWTAWAAQLAEDDVPPVEERVHCPCCGTEAVGSVVLIQSDLSGFRYMHCPLCNSRWNALRAKCTTCGDSGGIRIQQVDGASAPGLPPVFSGAHAESCEACRTYRKLYRHDKQQYADPVADDLATLGLDIAVGEAGYERGGANPFLLHGG</sequence>
<dbReference type="PANTHER" id="PTHR37689">
    <property type="entry name" value="PROTEIN FDHE"/>
    <property type="match status" value="1"/>
</dbReference>
<comment type="caution">
    <text evidence="5">The sequence shown here is derived from an EMBL/GenBank/DDBJ whole genome shotgun (WGS) entry which is preliminary data.</text>
</comment>
<dbReference type="GO" id="GO:0008199">
    <property type="term" value="F:ferric iron binding"/>
    <property type="evidence" value="ECO:0007669"/>
    <property type="project" value="TreeGrafter"/>
</dbReference>
<dbReference type="GO" id="GO:0005829">
    <property type="term" value="C:cytosol"/>
    <property type="evidence" value="ECO:0007669"/>
    <property type="project" value="TreeGrafter"/>
</dbReference>
<feature type="domain" description="FdhE N-terminal" evidence="2">
    <location>
        <begin position="16"/>
        <end position="171"/>
    </location>
</feature>
<dbReference type="RefSeq" id="WP_085366874.1">
    <property type="nucleotide sequence ID" value="NZ_CAUJPZ010000059.1"/>
</dbReference>
<dbReference type="InterPro" id="IPR056774">
    <property type="entry name" value="FdhE_N"/>
</dbReference>
<dbReference type="Pfam" id="PF24860">
    <property type="entry name" value="FdhE_C"/>
    <property type="match status" value="1"/>
</dbReference>
<dbReference type="InterPro" id="IPR056796">
    <property type="entry name" value="FdhE_C"/>
</dbReference>
<evidence type="ECO:0000313" key="5">
    <source>
        <dbReference type="EMBL" id="OSI14225.1"/>
    </source>
</evidence>
<dbReference type="GeneID" id="94581457"/>
<feature type="domain" description="FdhE C-terminal" evidence="4">
    <location>
        <begin position="216"/>
        <end position="299"/>
    </location>
</feature>
<evidence type="ECO:0000256" key="1">
    <source>
        <dbReference type="ARBA" id="ARBA00022490"/>
    </source>
</evidence>
<dbReference type="SUPFAM" id="SSF144020">
    <property type="entry name" value="FdhE-like"/>
    <property type="match status" value="1"/>
</dbReference>
<dbReference type="GO" id="GO:0051604">
    <property type="term" value="P:protein maturation"/>
    <property type="evidence" value="ECO:0007669"/>
    <property type="project" value="TreeGrafter"/>
</dbReference>
<dbReference type="InterPro" id="IPR006452">
    <property type="entry name" value="Formate_DH_accessory"/>
</dbReference>
<evidence type="ECO:0000259" key="4">
    <source>
        <dbReference type="Pfam" id="PF24860"/>
    </source>
</evidence>